<proteinExistence type="predicted"/>
<evidence type="ECO:0000313" key="7">
    <source>
        <dbReference type="EMBL" id="NXU58917.1"/>
    </source>
</evidence>
<keyword evidence="8" id="KW-1185">Reference proteome</keyword>
<dbReference type="Pfam" id="PF15259">
    <property type="entry name" value="GTSE1_N"/>
    <property type="match status" value="1"/>
</dbReference>
<dbReference type="Proteomes" id="UP000582182">
    <property type="component" value="Unassembled WGS sequence"/>
</dbReference>
<keyword evidence="3" id="KW-0597">Phosphoprotein</keyword>
<comment type="subcellular location">
    <subcellularLocation>
        <location evidence="1">Cytoplasm</location>
        <location evidence="1">Cytoskeleton</location>
    </subcellularLocation>
</comment>
<comment type="caution">
    <text evidence="7">The sequence shown here is derived from an EMBL/GenBank/DDBJ whole genome shotgun (WGS) entry which is preliminary data.</text>
</comment>
<dbReference type="PANTHER" id="PTHR21584">
    <property type="entry name" value="DIFFERENTIAL DISPLAY AND ACTIVATED BY P53 DDA3 /G2 S PHASE EXPRESSED 1"/>
    <property type="match status" value="1"/>
</dbReference>
<sequence length="666" mass="70905">SSENDDEVFVGPLGHKEKCIAVNIEAAERAEKKGVPTYDKLKWSPLIEEDLGKVFEEANLLALQISTGSKNEQTQISQLQEQENKVIEQFVKDSKSKLEILRNQNTEKSPRSVKRETYCVQDHPPCQLPPCFQKESDKLLPRDKVHALHTSPVKIASSPLTQEQKTKESNPNAAGKLPKAKISSTLGKGNFTFEKLKPGKHTSISTKRDLISVASSEDLISDRSSIASDIFESPLSGSSSVQGKKALPAPIKPGLKKTNLKLPGVTSGLPRKTISSSLSSVTSVNSSLNSSLPFSPIGKNGKMSISLKTGVSGPKLSSSTSIQALVRPTKVSSLQAANAEKSRKQPRSASTPKISGGVSLEKPSASAAVSEATGGGIQRPSSVPSQLKICQQNKGGSATKSLCLKPGDRVLSVPANETQILEKTGDTPSNKWAPKPTSSLGLTFRGTVGSAMAASTPVKASEDGILSNSCFSERSVFATPASVKRSGLPTSISRISGFAAATPKTTPRKACSTHAPSIHQGSCLSNKKILTVGSKQTNESKTLVSSEDDISPPPVIPFALNFSPEKNDTEVVDNKLKEAEVSNQLSEEKQTEAILIDIGIDKSAPRALEYESRPLIDLANTPEVNKITPLKPAALGHVKLIDLSSPLIILSPDVNKENLDSPLLKF</sequence>
<dbReference type="EMBL" id="VZTY01033358">
    <property type="protein sequence ID" value="NXU58917.1"/>
    <property type="molecule type" value="Genomic_DNA"/>
</dbReference>
<keyword evidence="4" id="KW-0206">Cytoskeleton</keyword>
<feature type="non-terminal residue" evidence="7">
    <location>
        <position position="666"/>
    </location>
</feature>
<evidence type="ECO:0000256" key="1">
    <source>
        <dbReference type="ARBA" id="ARBA00004245"/>
    </source>
</evidence>
<dbReference type="PANTHER" id="PTHR21584:SF10">
    <property type="entry name" value="G2 AND S PHASE-EXPRESSED PROTEIN 1"/>
    <property type="match status" value="1"/>
</dbReference>
<organism evidence="7 8">
    <name type="scientific">Turnix velox</name>
    <name type="common">Little buttonquail</name>
    <dbReference type="NCBI Taxonomy" id="2529409"/>
    <lineage>
        <taxon>Eukaryota</taxon>
        <taxon>Metazoa</taxon>
        <taxon>Chordata</taxon>
        <taxon>Craniata</taxon>
        <taxon>Vertebrata</taxon>
        <taxon>Euteleostomi</taxon>
        <taxon>Archelosauria</taxon>
        <taxon>Archosauria</taxon>
        <taxon>Dinosauria</taxon>
        <taxon>Saurischia</taxon>
        <taxon>Theropoda</taxon>
        <taxon>Coelurosauria</taxon>
        <taxon>Aves</taxon>
        <taxon>Neognathae</taxon>
        <taxon>Neoaves</taxon>
        <taxon>Charadriiformes</taxon>
        <taxon>Turnicidae</taxon>
        <taxon>Turnix</taxon>
    </lineage>
</organism>
<feature type="region of interest" description="Disordered" evidence="5">
    <location>
        <begin position="234"/>
        <end position="276"/>
    </location>
</feature>
<gene>
    <name evidence="7" type="primary">Gtse1</name>
    <name evidence="7" type="ORF">TURVEL_R11076</name>
</gene>
<feature type="non-terminal residue" evidence="7">
    <location>
        <position position="1"/>
    </location>
</feature>
<reference evidence="7 8" key="1">
    <citation type="submission" date="2019-09" db="EMBL/GenBank/DDBJ databases">
        <title>Bird 10,000 Genomes (B10K) Project - Family phase.</title>
        <authorList>
            <person name="Zhang G."/>
        </authorList>
    </citation>
    <scope>NUCLEOTIDE SEQUENCE [LARGE SCALE GENOMIC DNA]</scope>
    <source>
        <strain evidence="7">B10K-DU-029-46</strain>
    </source>
</reference>
<evidence type="ECO:0000313" key="8">
    <source>
        <dbReference type="Proteomes" id="UP000582182"/>
    </source>
</evidence>
<accession>A0A7L3LX99</accession>
<evidence type="ECO:0000259" key="6">
    <source>
        <dbReference type="Pfam" id="PF15259"/>
    </source>
</evidence>
<dbReference type="GO" id="GO:0005881">
    <property type="term" value="C:cytoplasmic microtubule"/>
    <property type="evidence" value="ECO:0007669"/>
    <property type="project" value="TreeGrafter"/>
</dbReference>
<feature type="region of interest" description="Disordered" evidence="5">
    <location>
        <begin position="150"/>
        <end position="181"/>
    </location>
</feature>
<evidence type="ECO:0000256" key="5">
    <source>
        <dbReference type="SAM" id="MobiDB-lite"/>
    </source>
</evidence>
<dbReference type="AlphaFoldDB" id="A0A7L3LX99"/>
<dbReference type="OrthoDB" id="10072587at2759"/>
<dbReference type="InterPro" id="IPR032768">
    <property type="entry name" value="GTSE1_N"/>
</dbReference>
<protein>
    <submittedName>
        <fullName evidence="7">GTSE1 protein</fullName>
    </submittedName>
</protein>
<evidence type="ECO:0000256" key="4">
    <source>
        <dbReference type="ARBA" id="ARBA00023212"/>
    </source>
</evidence>
<dbReference type="InterPro" id="IPR026657">
    <property type="entry name" value="DDA3/GTSE-1"/>
</dbReference>
<evidence type="ECO:0000256" key="3">
    <source>
        <dbReference type="ARBA" id="ARBA00022553"/>
    </source>
</evidence>
<dbReference type="GO" id="GO:0008017">
    <property type="term" value="F:microtubule binding"/>
    <property type="evidence" value="ECO:0007669"/>
    <property type="project" value="TreeGrafter"/>
</dbReference>
<feature type="region of interest" description="Disordered" evidence="5">
    <location>
        <begin position="333"/>
        <end position="385"/>
    </location>
</feature>
<name>A0A7L3LX99_9CHAR</name>
<feature type="domain" description="G2 and S phase-expressed protein 1 N-terminal" evidence="6">
    <location>
        <begin position="1"/>
        <end position="122"/>
    </location>
</feature>
<keyword evidence="2" id="KW-0963">Cytoplasm</keyword>
<evidence type="ECO:0000256" key="2">
    <source>
        <dbReference type="ARBA" id="ARBA00022490"/>
    </source>
</evidence>